<keyword evidence="1" id="KW-0175">Coiled coil</keyword>
<evidence type="ECO:0000256" key="1">
    <source>
        <dbReference type="SAM" id="Coils"/>
    </source>
</evidence>
<evidence type="ECO:0000313" key="2">
    <source>
        <dbReference type="EMBL" id="MCT7981422.1"/>
    </source>
</evidence>
<name>A0ABT2NFU9_9CYAN</name>
<evidence type="ECO:0000313" key="3">
    <source>
        <dbReference type="Proteomes" id="UP001525961"/>
    </source>
</evidence>
<accession>A0ABT2NFU9</accession>
<keyword evidence="3" id="KW-1185">Reference proteome</keyword>
<reference evidence="2 3" key="1">
    <citation type="journal article" date="2022" name="Front. Microbiol.">
        <title>High genomic differentiation and limited gene flow indicate recent cryptic speciation within the genus Laspinema (cyanobacteria).</title>
        <authorList>
            <person name="Stanojkovic A."/>
            <person name="Skoupy S."/>
            <person name="Skaloud P."/>
            <person name="Dvorak P."/>
        </authorList>
    </citation>
    <scope>NUCLEOTIDE SEQUENCE [LARGE SCALE GENOMIC DNA]</scope>
    <source>
        <strain evidence="2 3">D3b</strain>
    </source>
</reference>
<dbReference type="RefSeq" id="WP_261237599.1">
    <property type="nucleotide sequence ID" value="NZ_JAMXFA010000066.1"/>
</dbReference>
<dbReference type="Proteomes" id="UP001525961">
    <property type="component" value="Unassembled WGS sequence"/>
</dbReference>
<proteinExistence type="predicted"/>
<protein>
    <submittedName>
        <fullName evidence="2">Uncharacterized protein</fullName>
    </submittedName>
</protein>
<dbReference type="EMBL" id="JAMXFA010000066">
    <property type="protein sequence ID" value="MCT7981422.1"/>
    <property type="molecule type" value="Genomic_DNA"/>
</dbReference>
<feature type="coiled-coil region" evidence="1">
    <location>
        <begin position="271"/>
        <end position="298"/>
    </location>
</feature>
<gene>
    <name evidence="2" type="ORF">NG792_27240</name>
</gene>
<comment type="caution">
    <text evidence="2">The sequence shown here is derived from an EMBL/GenBank/DDBJ whole genome shotgun (WGS) entry which is preliminary data.</text>
</comment>
<organism evidence="2 3">
    <name type="scientific">Laspinema olomoucense D3b</name>
    <dbReference type="NCBI Taxonomy" id="2953688"/>
    <lineage>
        <taxon>Bacteria</taxon>
        <taxon>Bacillati</taxon>
        <taxon>Cyanobacteriota</taxon>
        <taxon>Cyanophyceae</taxon>
        <taxon>Oscillatoriophycideae</taxon>
        <taxon>Oscillatoriales</taxon>
        <taxon>Laspinemataceae</taxon>
        <taxon>Laspinema</taxon>
        <taxon>Laspinema olomoucense</taxon>
    </lineage>
</organism>
<sequence>MQEVYWPLSSYEIIKEFRGRRYCLQSTEFQTHEHRLRQGHLSLPEPITKVLFMVCLSDRAFDILRAEIEKSGGTDAASQIQRQMAFKRLEKLRLQSGEPVTAAEIQELLVDIYPQFDPQILQAAQKANRPPGPLSALKWIPVAMAGVAGVAAVVWVLNLPYPMIRRPVSKTMPVVLLPSFISMDHNYRQAISLVEQADQLVNQATSRADFDLGTSKVKLAQKSLDRLPVWFLGYYPERYCSLFGCSWRFTLDEFESARKAIGRMEATLFQQQNAQTQLAEVETALNTAKEQYQQATNLTEKQQAIAAWQSAMDRLVEIPPATLASQMAQPKLTAAMRDFEQVVGSAKGSLQTATTMDAAKAFAMQAAVASQNPPHSAAQWEQVQRLWDMAIARLEQVTPDAPDYLEVQKKLAEYEVNRGTVATRLQAEKDAVETLNRAKEAIADWQELARVDQDQLDWGRLSGDLRKIITQLEQVQAGTTASAEAQELLKFARDKDKQLQPF</sequence>